<gene>
    <name evidence="2" type="ORF">GA0061077_0042</name>
</gene>
<reference evidence="3" key="1">
    <citation type="submission" date="2016-08" db="EMBL/GenBank/DDBJ databases">
        <authorList>
            <person name="Varghese N."/>
            <person name="Submissions Spin"/>
        </authorList>
    </citation>
    <scope>NUCLEOTIDE SEQUENCE [LARGE SCALE GENOMIC DNA]</scope>
    <source>
        <strain evidence="3">R-52791</strain>
    </source>
</reference>
<keyword evidence="3" id="KW-1185">Reference proteome</keyword>
<feature type="compositionally biased region" description="Basic residues" evidence="1">
    <location>
        <begin position="117"/>
        <end position="129"/>
    </location>
</feature>
<feature type="region of interest" description="Disordered" evidence="1">
    <location>
        <begin position="108"/>
        <end position="139"/>
    </location>
</feature>
<dbReference type="Proteomes" id="UP000242610">
    <property type="component" value="Unassembled WGS sequence"/>
</dbReference>
<sequence length="256" mass="27923">MLVDATLESPTAPAAPLNPASAPLTNHGTGIQDQIDMAQDDNAIGPQDNTCTPTGGTWGRPANDATVNNVPNRDPGTVQWDHQQPMHPHHPPRYHTRLLPQLLRPVRHVPQPDHQNPHRRQPHTPHHRQIQPQQLQHHQHGLHILRLFEAAGAAARTQHLPRQPKRRINMSSATTPAGGAARNRRSNAGPQLDGTHRTQLRTPPGHYVRASLIITINYQTGTGTGTPPVNTNLGTTDAQGRTIVTLMPDGHSSTAP</sequence>
<evidence type="ECO:0000256" key="1">
    <source>
        <dbReference type="SAM" id="MobiDB-lite"/>
    </source>
</evidence>
<feature type="compositionally biased region" description="Low complexity" evidence="1">
    <location>
        <begin position="9"/>
        <end position="26"/>
    </location>
</feature>
<evidence type="ECO:0000313" key="2">
    <source>
        <dbReference type="EMBL" id="SCC77974.1"/>
    </source>
</evidence>
<organism evidence="2 3">
    <name type="scientific">Bifidobacterium commune</name>
    <dbReference type="NCBI Taxonomy" id="1505727"/>
    <lineage>
        <taxon>Bacteria</taxon>
        <taxon>Bacillati</taxon>
        <taxon>Actinomycetota</taxon>
        <taxon>Actinomycetes</taxon>
        <taxon>Bifidobacteriales</taxon>
        <taxon>Bifidobacteriaceae</taxon>
        <taxon>Bifidobacterium</taxon>
    </lineage>
</organism>
<accession>A0A1C4GZ96</accession>
<proteinExistence type="predicted"/>
<feature type="compositionally biased region" description="Low complexity" evidence="1">
    <location>
        <begin position="177"/>
        <end position="189"/>
    </location>
</feature>
<feature type="region of interest" description="Disordered" evidence="1">
    <location>
        <begin position="1"/>
        <end position="93"/>
    </location>
</feature>
<feature type="region of interest" description="Disordered" evidence="1">
    <location>
        <begin position="168"/>
        <end position="202"/>
    </location>
</feature>
<evidence type="ECO:0000313" key="3">
    <source>
        <dbReference type="Proteomes" id="UP000242610"/>
    </source>
</evidence>
<name>A0A1C4GZ96_9BIFI</name>
<dbReference type="EMBL" id="FMBL01000001">
    <property type="protein sequence ID" value="SCC77974.1"/>
    <property type="molecule type" value="Genomic_DNA"/>
</dbReference>
<dbReference type="AlphaFoldDB" id="A0A1C4GZ96"/>
<protein>
    <submittedName>
        <fullName evidence="2">Uncharacterized protein</fullName>
    </submittedName>
</protein>